<evidence type="ECO:0000256" key="2">
    <source>
        <dbReference type="ARBA" id="ARBA00009695"/>
    </source>
</evidence>
<evidence type="ECO:0000256" key="4">
    <source>
        <dbReference type="ARBA" id="ARBA00022490"/>
    </source>
</evidence>
<dbReference type="Pfam" id="PF21981">
    <property type="entry name" value="RecX_HTH3"/>
    <property type="match status" value="1"/>
</dbReference>
<dbReference type="Pfam" id="PF21982">
    <property type="entry name" value="RecX_HTH1"/>
    <property type="match status" value="1"/>
</dbReference>
<evidence type="ECO:0000259" key="8">
    <source>
        <dbReference type="Pfam" id="PF21982"/>
    </source>
</evidence>
<evidence type="ECO:0000256" key="5">
    <source>
        <dbReference type="HAMAP-Rule" id="MF_01114"/>
    </source>
</evidence>
<dbReference type="RefSeq" id="WP_311363933.1">
    <property type="nucleotide sequence ID" value="NZ_JAVRIC010000004.1"/>
</dbReference>
<evidence type="ECO:0000256" key="3">
    <source>
        <dbReference type="ARBA" id="ARBA00018111"/>
    </source>
</evidence>
<dbReference type="Proteomes" id="UP001254608">
    <property type="component" value="Unassembled WGS sequence"/>
</dbReference>
<comment type="subcellular location">
    <subcellularLocation>
        <location evidence="1 5">Cytoplasm</location>
    </subcellularLocation>
</comment>
<feature type="domain" description="RecX second three-helical" evidence="6">
    <location>
        <begin position="60"/>
        <end position="99"/>
    </location>
</feature>
<keyword evidence="10" id="KW-1185">Reference proteome</keyword>
<evidence type="ECO:0000256" key="1">
    <source>
        <dbReference type="ARBA" id="ARBA00004496"/>
    </source>
</evidence>
<dbReference type="InterPro" id="IPR003783">
    <property type="entry name" value="Regulatory_RecX"/>
</dbReference>
<gene>
    <name evidence="5" type="primary">recX</name>
    <name evidence="9" type="ORF">RM530_04070</name>
</gene>
<dbReference type="InterPro" id="IPR053926">
    <property type="entry name" value="RecX_HTH_1st"/>
</dbReference>
<dbReference type="PANTHER" id="PTHR33602:SF1">
    <property type="entry name" value="REGULATORY PROTEIN RECX FAMILY PROTEIN"/>
    <property type="match status" value="1"/>
</dbReference>
<evidence type="ECO:0000259" key="7">
    <source>
        <dbReference type="Pfam" id="PF21981"/>
    </source>
</evidence>
<protein>
    <recommendedName>
        <fullName evidence="3 5">Regulatory protein RecX</fullName>
    </recommendedName>
</protein>
<keyword evidence="4 5" id="KW-0963">Cytoplasm</keyword>
<evidence type="ECO:0000313" key="9">
    <source>
        <dbReference type="EMBL" id="MDT0496541.1"/>
    </source>
</evidence>
<dbReference type="InterPro" id="IPR036388">
    <property type="entry name" value="WH-like_DNA-bd_sf"/>
</dbReference>
<evidence type="ECO:0000313" key="10">
    <source>
        <dbReference type="Proteomes" id="UP001254608"/>
    </source>
</evidence>
<organism evidence="9 10">
    <name type="scientific">Banduia mediterranea</name>
    <dbReference type="NCBI Taxonomy" id="3075609"/>
    <lineage>
        <taxon>Bacteria</taxon>
        <taxon>Pseudomonadati</taxon>
        <taxon>Pseudomonadota</taxon>
        <taxon>Gammaproteobacteria</taxon>
        <taxon>Nevskiales</taxon>
        <taxon>Algiphilaceae</taxon>
        <taxon>Banduia</taxon>
    </lineage>
</organism>
<comment type="similarity">
    <text evidence="2 5">Belongs to the RecX family.</text>
</comment>
<name>A0ABU2WFA8_9GAMM</name>
<reference evidence="9 10" key="1">
    <citation type="submission" date="2023-09" db="EMBL/GenBank/DDBJ databases">
        <authorList>
            <person name="Rey-Velasco X."/>
        </authorList>
    </citation>
    <scope>NUCLEOTIDE SEQUENCE [LARGE SCALE GENOMIC DNA]</scope>
    <source>
        <strain evidence="9 10">W345</strain>
    </source>
</reference>
<accession>A0ABU2WFA8</accession>
<proteinExistence type="inferred from homology"/>
<dbReference type="HAMAP" id="MF_01114">
    <property type="entry name" value="RecX"/>
    <property type="match status" value="1"/>
</dbReference>
<dbReference type="Pfam" id="PF02631">
    <property type="entry name" value="RecX_HTH2"/>
    <property type="match status" value="1"/>
</dbReference>
<dbReference type="Gene3D" id="1.10.10.10">
    <property type="entry name" value="Winged helix-like DNA-binding domain superfamily/Winged helix DNA-binding domain"/>
    <property type="match status" value="3"/>
</dbReference>
<sequence length="157" mass="17937">MEKPPKRGRPPLSTKGRAVRLLARREHSAVELKRKLAWRGVDEAEADKAVNELADDGWQSDQRYAESMVRQRVMQGYGPLRIEAELEQSGVDSALVRAAFAEIECDWLQLAYETHARRFAAPGNAKEWQKQYSYLRMRGFQSDHIRSVLKGDPPVSD</sequence>
<evidence type="ECO:0000259" key="6">
    <source>
        <dbReference type="Pfam" id="PF02631"/>
    </source>
</evidence>
<dbReference type="EMBL" id="JAVRIC010000004">
    <property type="protein sequence ID" value="MDT0496541.1"/>
    <property type="molecule type" value="Genomic_DNA"/>
</dbReference>
<feature type="domain" description="RecX third three-helical" evidence="7">
    <location>
        <begin position="106"/>
        <end position="149"/>
    </location>
</feature>
<feature type="domain" description="RecX first three-helical" evidence="8">
    <location>
        <begin position="16"/>
        <end position="53"/>
    </location>
</feature>
<dbReference type="InterPro" id="IPR053925">
    <property type="entry name" value="RecX_HTH_3rd"/>
</dbReference>
<dbReference type="InterPro" id="IPR053924">
    <property type="entry name" value="RecX_HTH_2nd"/>
</dbReference>
<comment type="function">
    <text evidence="5">Modulates RecA activity.</text>
</comment>
<dbReference type="PANTHER" id="PTHR33602">
    <property type="entry name" value="REGULATORY PROTEIN RECX FAMILY PROTEIN"/>
    <property type="match status" value="1"/>
</dbReference>
<comment type="caution">
    <text evidence="9">The sequence shown here is derived from an EMBL/GenBank/DDBJ whole genome shotgun (WGS) entry which is preliminary data.</text>
</comment>